<evidence type="ECO:0000256" key="1">
    <source>
        <dbReference type="SAM" id="MobiDB-lite"/>
    </source>
</evidence>
<feature type="domain" description="Endonuclease/exonuclease/phosphatase" evidence="2">
    <location>
        <begin position="14"/>
        <end position="94"/>
    </location>
</feature>
<dbReference type="PANTHER" id="PTHR33395">
    <property type="entry name" value="TRANSCRIPTASE, PUTATIVE-RELATED-RELATED"/>
    <property type="match status" value="1"/>
</dbReference>
<dbReference type="GO" id="GO:0031012">
    <property type="term" value="C:extracellular matrix"/>
    <property type="evidence" value="ECO:0007669"/>
    <property type="project" value="TreeGrafter"/>
</dbReference>
<reference evidence="4" key="2">
    <citation type="submission" date="2017-12" db="EMBL/GenBank/DDBJ databases">
        <title>Genome sequence of the Bar-tailed Godwit (Limosa lapponica baueri).</title>
        <authorList>
            <person name="Lima N.C.B."/>
            <person name="Parody-Merino A.M."/>
            <person name="Battley P.F."/>
            <person name="Fidler A.E."/>
            <person name="Prosdocimi F."/>
        </authorList>
    </citation>
    <scope>NUCLEOTIDE SEQUENCE [LARGE SCALE GENOMIC DNA]</scope>
</reference>
<dbReference type="AlphaFoldDB" id="A0A2I0TQC0"/>
<dbReference type="Pfam" id="PF14529">
    <property type="entry name" value="Exo_endo_phos_2"/>
    <property type="match status" value="1"/>
</dbReference>
<dbReference type="OrthoDB" id="7463198at2759"/>
<dbReference type="GO" id="GO:0061343">
    <property type="term" value="P:cell adhesion involved in heart morphogenesis"/>
    <property type="evidence" value="ECO:0007669"/>
    <property type="project" value="TreeGrafter"/>
</dbReference>
<accession>A0A2I0TQC0</accession>
<evidence type="ECO:0000313" key="4">
    <source>
        <dbReference type="Proteomes" id="UP000233556"/>
    </source>
</evidence>
<evidence type="ECO:0000259" key="2">
    <source>
        <dbReference type="Pfam" id="PF14529"/>
    </source>
</evidence>
<gene>
    <name evidence="3" type="ORF">llap_13689</name>
</gene>
<dbReference type="Proteomes" id="UP000233556">
    <property type="component" value="Unassembled WGS sequence"/>
</dbReference>
<dbReference type="GO" id="GO:0003824">
    <property type="term" value="F:catalytic activity"/>
    <property type="evidence" value="ECO:0007669"/>
    <property type="project" value="InterPro"/>
</dbReference>
<dbReference type="Gene3D" id="3.60.10.10">
    <property type="entry name" value="Endonuclease/exonuclease/phosphatase"/>
    <property type="match status" value="1"/>
</dbReference>
<dbReference type="EMBL" id="KZ507914">
    <property type="protein sequence ID" value="PKU36007.1"/>
    <property type="molecule type" value="Genomic_DNA"/>
</dbReference>
<dbReference type="GO" id="GO:0007508">
    <property type="term" value="P:larval heart development"/>
    <property type="evidence" value="ECO:0007669"/>
    <property type="project" value="TreeGrafter"/>
</dbReference>
<evidence type="ECO:0000313" key="3">
    <source>
        <dbReference type="EMBL" id="PKU36007.1"/>
    </source>
</evidence>
<name>A0A2I0TQC0_LIMLA</name>
<dbReference type="SUPFAM" id="SSF56219">
    <property type="entry name" value="DNase I-like"/>
    <property type="match status" value="1"/>
</dbReference>
<keyword evidence="4" id="KW-1185">Reference proteome</keyword>
<dbReference type="PANTHER" id="PTHR33395:SF22">
    <property type="entry name" value="REVERSE TRANSCRIPTASE DOMAIN-CONTAINING PROTEIN"/>
    <property type="match status" value="1"/>
</dbReference>
<sequence length="325" mass="37458">MKQLLLQSQEASRLKALILLGDFNHPNISWKNNTASCRQSRWLLECLNDNFLRQKIDSPTQGNVILDLIVTNTSELIRDVKIGGNLGCSDHALVEFTVLRDTCRTRSVVGTLSFRKTNLQVFKELVKRTLWEMVLRDKGAEQSWQIFKDAFHRAQELSIPRCKKSSKKRKRPAWLSQDLLVKLKAKKELHRQFKQDQLSWEEYRDVAQLCRDKVGTKTQLELNLARDAKNNKKDSYRYVNQKRKVTESVSPAMSKNHKLVTTDEEKTEVLKNFFALVFSANPSPHTSQIEGPGKNRGYENEEPPTVGEEQVQDLLRNLKVSVHGT</sequence>
<reference evidence="4" key="1">
    <citation type="submission" date="2017-11" db="EMBL/GenBank/DDBJ databases">
        <authorList>
            <person name="Lima N.C."/>
            <person name="Parody-Merino A.M."/>
            <person name="Battley P.F."/>
            <person name="Fidler A.E."/>
            <person name="Prosdocimi F."/>
        </authorList>
    </citation>
    <scope>NUCLEOTIDE SEQUENCE [LARGE SCALE GENOMIC DNA]</scope>
</reference>
<dbReference type="InterPro" id="IPR036691">
    <property type="entry name" value="Endo/exonu/phosph_ase_sf"/>
</dbReference>
<feature type="region of interest" description="Disordered" evidence="1">
    <location>
        <begin position="284"/>
        <end position="311"/>
    </location>
</feature>
<protein>
    <submittedName>
        <fullName evidence="3">Nedd4-binding protein 2-like 2</fullName>
    </submittedName>
</protein>
<dbReference type="InterPro" id="IPR005135">
    <property type="entry name" value="Endo/exonuclease/phosphatase"/>
</dbReference>
<organism evidence="3 4">
    <name type="scientific">Limosa lapponica baueri</name>
    <dbReference type="NCBI Taxonomy" id="1758121"/>
    <lineage>
        <taxon>Eukaryota</taxon>
        <taxon>Metazoa</taxon>
        <taxon>Chordata</taxon>
        <taxon>Craniata</taxon>
        <taxon>Vertebrata</taxon>
        <taxon>Euteleostomi</taxon>
        <taxon>Archelosauria</taxon>
        <taxon>Archosauria</taxon>
        <taxon>Dinosauria</taxon>
        <taxon>Saurischia</taxon>
        <taxon>Theropoda</taxon>
        <taxon>Coelurosauria</taxon>
        <taxon>Aves</taxon>
        <taxon>Neognathae</taxon>
        <taxon>Neoaves</taxon>
        <taxon>Charadriiformes</taxon>
        <taxon>Scolopacidae</taxon>
        <taxon>Limosa</taxon>
    </lineage>
</organism>
<proteinExistence type="predicted"/>